<reference evidence="1" key="2">
    <citation type="submission" date="2016-06" db="EMBL/GenBank/DDBJ databases">
        <title>The genome of a short-lived fish provides insights into sex chromosome evolution and the genetic control of aging.</title>
        <authorList>
            <person name="Reichwald K."/>
            <person name="Felder M."/>
            <person name="Petzold A."/>
            <person name="Koch P."/>
            <person name="Groth M."/>
            <person name="Platzer M."/>
        </authorList>
    </citation>
    <scope>NUCLEOTIDE SEQUENCE</scope>
    <source>
        <tissue evidence="1">Brain</tissue>
    </source>
</reference>
<feature type="non-terminal residue" evidence="1">
    <location>
        <position position="1"/>
    </location>
</feature>
<gene>
    <name evidence="1" type="primary">Nfu_g_1_003935</name>
</gene>
<proteinExistence type="predicted"/>
<dbReference type="AlphaFoldDB" id="A0A1A8CZT1"/>
<name>A0A1A8CZT1_NOTKA</name>
<organism evidence="1">
    <name type="scientific">Nothobranchius kadleci</name>
    <name type="common">African annual killifish</name>
    <dbReference type="NCBI Taxonomy" id="1051664"/>
    <lineage>
        <taxon>Eukaryota</taxon>
        <taxon>Metazoa</taxon>
        <taxon>Chordata</taxon>
        <taxon>Craniata</taxon>
        <taxon>Vertebrata</taxon>
        <taxon>Euteleostomi</taxon>
        <taxon>Actinopterygii</taxon>
        <taxon>Neopterygii</taxon>
        <taxon>Teleostei</taxon>
        <taxon>Neoteleostei</taxon>
        <taxon>Acanthomorphata</taxon>
        <taxon>Ovalentaria</taxon>
        <taxon>Atherinomorphae</taxon>
        <taxon>Cyprinodontiformes</taxon>
        <taxon>Nothobranchiidae</taxon>
        <taxon>Nothobranchius</taxon>
    </lineage>
</organism>
<reference evidence="1" key="1">
    <citation type="submission" date="2016-05" db="EMBL/GenBank/DDBJ databases">
        <authorList>
            <person name="Lavstsen T."/>
            <person name="Jespersen J.S."/>
        </authorList>
    </citation>
    <scope>NUCLEOTIDE SEQUENCE</scope>
    <source>
        <tissue evidence="1">Brain</tissue>
    </source>
</reference>
<protein>
    <submittedName>
        <fullName evidence="1">Uncharacterized protein</fullName>
    </submittedName>
</protein>
<sequence length="50" mass="5700">LIEIRCVNKGLNIKHAGYWLSRTRSEYHGFTVNLCIKISKILKVSHKSGS</sequence>
<evidence type="ECO:0000313" key="1">
    <source>
        <dbReference type="EMBL" id="SBP85264.1"/>
    </source>
</evidence>
<accession>A0A1A8CZT1</accession>
<dbReference type="EMBL" id="HADZ01021323">
    <property type="protein sequence ID" value="SBP85264.1"/>
    <property type="molecule type" value="Transcribed_RNA"/>
</dbReference>